<dbReference type="STRING" id="1747903.ASR47_100559"/>
<dbReference type="EMBL" id="LOCQ01000058">
    <property type="protein sequence ID" value="OBV38106.1"/>
    <property type="molecule type" value="Genomic_DNA"/>
</dbReference>
<dbReference type="InterPro" id="IPR025309">
    <property type="entry name" value="KTSC_dom"/>
</dbReference>
<accession>A0A1A7BWY6</accession>
<dbReference type="AlphaFoldDB" id="A0A1A7BWY6"/>
<dbReference type="Proteomes" id="UP000092713">
    <property type="component" value="Unassembled WGS sequence"/>
</dbReference>
<sequence length="250" mass="27559">MSATPQIVMHQVESSQFAAIGHAPELGLLAIQFHPKKSTGQSDIYHYQNFSADLFAEFLGAESHGSFFIQRIKKCADQFPYSKVDQAAFNHTAPQPAVKPASLAEAAPVKLSKELLAGLLTGREYGKEMLKEEEMQAKAAGLIVIFGASDDLMEFRGFVEDERGAPTVALIDAKGLLPFREDIEHDDEVLKDYFARAPQVRAVDALWSDEDGYTWTYRTDMPHTTFEIVEDGEPYCRGIVIDVADLGGAA</sequence>
<reference evidence="2 3" key="1">
    <citation type="submission" date="2016-04" db="EMBL/GenBank/DDBJ databases">
        <title>Draft genome sequence of Janthinobacterium psychrotolerans sp. nov., isolated from freshwater sediments in Denmark.</title>
        <authorList>
            <person name="Gong X."/>
            <person name="Skrivergaard S."/>
            <person name="Korsgaard B.S."/>
            <person name="Schreiber L."/>
            <person name="Marshall I.P."/>
            <person name="Finster K."/>
            <person name="Schramm A."/>
        </authorList>
    </citation>
    <scope>NUCLEOTIDE SEQUENCE [LARGE SCALE GENOMIC DNA]</scope>
    <source>
        <strain evidence="2 3">S3-2</strain>
    </source>
</reference>
<proteinExistence type="predicted"/>
<evidence type="ECO:0000259" key="1">
    <source>
        <dbReference type="Pfam" id="PF13619"/>
    </source>
</evidence>
<feature type="domain" description="KTSC" evidence="1">
    <location>
        <begin position="13"/>
        <end position="74"/>
    </location>
</feature>
<keyword evidence="3" id="KW-1185">Reference proteome</keyword>
<name>A0A1A7BWY6_9BURK</name>
<protein>
    <submittedName>
        <fullName evidence="2">KTSC domain-containing protein</fullName>
    </submittedName>
</protein>
<comment type="caution">
    <text evidence="2">The sequence shown here is derived from an EMBL/GenBank/DDBJ whole genome shotgun (WGS) entry which is preliminary data.</text>
</comment>
<organism evidence="2 3">
    <name type="scientific">Janthinobacterium psychrotolerans</name>
    <dbReference type="NCBI Taxonomy" id="1747903"/>
    <lineage>
        <taxon>Bacteria</taxon>
        <taxon>Pseudomonadati</taxon>
        <taxon>Pseudomonadota</taxon>
        <taxon>Betaproteobacteria</taxon>
        <taxon>Burkholderiales</taxon>
        <taxon>Oxalobacteraceae</taxon>
        <taxon>Janthinobacterium</taxon>
    </lineage>
</organism>
<gene>
    <name evidence="2" type="ORF">ASR47_100559</name>
</gene>
<dbReference type="Pfam" id="PF13619">
    <property type="entry name" value="KTSC"/>
    <property type="match status" value="1"/>
</dbReference>
<evidence type="ECO:0000313" key="2">
    <source>
        <dbReference type="EMBL" id="OBV38106.1"/>
    </source>
</evidence>
<evidence type="ECO:0000313" key="3">
    <source>
        <dbReference type="Proteomes" id="UP000092713"/>
    </source>
</evidence>
<dbReference type="RefSeq" id="WP_217270584.1">
    <property type="nucleotide sequence ID" value="NZ_LOCQ01000058.1"/>
</dbReference>